<evidence type="ECO:0000256" key="4">
    <source>
        <dbReference type="ARBA" id="ARBA00022964"/>
    </source>
</evidence>
<keyword evidence="5" id="KW-0560">Oxidoreductase</keyword>
<evidence type="ECO:0000256" key="3">
    <source>
        <dbReference type="ARBA" id="ARBA00022723"/>
    </source>
</evidence>
<evidence type="ECO:0000256" key="5">
    <source>
        <dbReference type="ARBA" id="ARBA00023002"/>
    </source>
</evidence>
<dbReference type="SUPFAM" id="SSF51197">
    <property type="entry name" value="Clavaminate synthase-like"/>
    <property type="match status" value="1"/>
</dbReference>
<sequence length="92" mass="10599">NADLQVRFKWKNKDQKLGTSAIWDNRVSQHRAVWDHEGESERHGTRVTSLSGKPYFDPNSKSQRESLAIFDYKNMQNIIIVARIGNDGILIT</sequence>
<dbReference type="GO" id="GO:0046872">
    <property type="term" value="F:metal ion binding"/>
    <property type="evidence" value="ECO:0007669"/>
    <property type="project" value="UniProtKB-KW"/>
</dbReference>
<dbReference type="InterPro" id="IPR051323">
    <property type="entry name" value="AtsK-like"/>
</dbReference>
<evidence type="ECO:0000256" key="6">
    <source>
        <dbReference type="ARBA" id="ARBA00023004"/>
    </source>
</evidence>
<comment type="similarity">
    <text evidence="2">Belongs to the TfdA dioxygenase family.</text>
</comment>
<feature type="non-terminal residue" evidence="8">
    <location>
        <position position="1"/>
    </location>
</feature>
<dbReference type="PANTHER" id="PTHR30468">
    <property type="entry name" value="ALPHA-KETOGLUTARATE-DEPENDENT SULFONATE DIOXYGENASE"/>
    <property type="match status" value="1"/>
</dbReference>
<dbReference type="Gene3D" id="3.60.130.10">
    <property type="entry name" value="Clavaminate synthase-like"/>
    <property type="match status" value="1"/>
</dbReference>
<evidence type="ECO:0000313" key="8">
    <source>
        <dbReference type="EMBL" id="KAG0686606.1"/>
    </source>
</evidence>
<evidence type="ECO:0000256" key="2">
    <source>
        <dbReference type="ARBA" id="ARBA00005896"/>
    </source>
</evidence>
<keyword evidence="4" id="KW-0223">Dioxygenase</keyword>
<reference evidence="8" key="1">
    <citation type="submission" date="2020-11" db="EMBL/GenBank/DDBJ databases">
        <title>Kefir isolates.</title>
        <authorList>
            <person name="Marcisauskas S."/>
            <person name="Kim Y."/>
            <person name="Blasche S."/>
        </authorList>
    </citation>
    <scope>NUCLEOTIDE SEQUENCE</scope>
    <source>
        <strain evidence="8">Olga-1</strain>
    </source>
</reference>
<protein>
    <submittedName>
        <fullName evidence="8">Uncharacterized protein</fullName>
    </submittedName>
</protein>
<keyword evidence="3" id="KW-0479">Metal-binding</keyword>
<dbReference type="EMBL" id="PUHW01000431">
    <property type="protein sequence ID" value="KAG0686606.1"/>
    <property type="molecule type" value="Genomic_DNA"/>
</dbReference>
<gene>
    <name evidence="8" type="ORF">C6P40_003721</name>
</gene>
<keyword evidence="9" id="KW-1185">Reference proteome</keyword>
<keyword evidence="6" id="KW-0408">Iron</keyword>
<organism evidence="8 9">
    <name type="scientific">Pichia californica</name>
    <dbReference type="NCBI Taxonomy" id="460514"/>
    <lineage>
        <taxon>Eukaryota</taxon>
        <taxon>Fungi</taxon>
        <taxon>Dikarya</taxon>
        <taxon>Ascomycota</taxon>
        <taxon>Saccharomycotina</taxon>
        <taxon>Pichiomycetes</taxon>
        <taxon>Pichiales</taxon>
        <taxon>Pichiaceae</taxon>
        <taxon>Pichia</taxon>
    </lineage>
</organism>
<evidence type="ECO:0000256" key="1">
    <source>
        <dbReference type="ARBA" id="ARBA00001954"/>
    </source>
</evidence>
<accession>A0A9P6WGU8</accession>
<dbReference type="Proteomes" id="UP000697127">
    <property type="component" value="Unassembled WGS sequence"/>
</dbReference>
<dbReference type="PANTHER" id="PTHR30468:SF9">
    <property type="entry name" value="ALPHA-KETOGLUTARATE-DEPENDENT TAURINE DIOXYGENASE (AFU_ORTHOLOGUE AFUA_3G01010)"/>
    <property type="match status" value="1"/>
</dbReference>
<comment type="caution">
    <text evidence="8">The sequence shown here is derived from an EMBL/GenBank/DDBJ whole genome shotgun (WGS) entry which is preliminary data.</text>
</comment>
<name>A0A9P6WGU8_9ASCO</name>
<dbReference type="GO" id="GO:0005737">
    <property type="term" value="C:cytoplasm"/>
    <property type="evidence" value="ECO:0007669"/>
    <property type="project" value="TreeGrafter"/>
</dbReference>
<feature type="compositionally biased region" description="Basic and acidic residues" evidence="7">
    <location>
        <begin position="34"/>
        <end position="44"/>
    </location>
</feature>
<proteinExistence type="inferred from homology"/>
<dbReference type="InterPro" id="IPR042098">
    <property type="entry name" value="TauD-like_sf"/>
</dbReference>
<evidence type="ECO:0000313" key="9">
    <source>
        <dbReference type="Proteomes" id="UP000697127"/>
    </source>
</evidence>
<dbReference type="AlphaFoldDB" id="A0A9P6WGU8"/>
<evidence type="ECO:0000256" key="7">
    <source>
        <dbReference type="SAM" id="MobiDB-lite"/>
    </source>
</evidence>
<feature type="region of interest" description="Disordered" evidence="7">
    <location>
        <begin position="34"/>
        <end position="61"/>
    </location>
</feature>
<comment type="cofactor">
    <cofactor evidence="1">
        <name>Fe(2+)</name>
        <dbReference type="ChEBI" id="CHEBI:29033"/>
    </cofactor>
</comment>
<dbReference type="GO" id="GO:0016706">
    <property type="term" value="F:2-oxoglutarate-dependent dioxygenase activity"/>
    <property type="evidence" value="ECO:0007669"/>
    <property type="project" value="TreeGrafter"/>
</dbReference>